<dbReference type="KEGG" id="taer:GT409_04385"/>
<name>A0A6P1MCA8_9BACT</name>
<dbReference type="InterPro" id="IPR021459">
    <property type="entry name" value="GH101-related"/>
</dbReference>
<dbReference type="Pfam" id="PF11308">
    <property type="entry name" value="Glyco_hydro_129"/>
    <property type="match status" value="1"/>
</dbReference>
<dbReference type="EMBL" id="CP047593">
    <property type="protein sequence ID" value="QHI68715.1"/>
    <property type="molecule type" value="Genomic_DNA"/>
</dbReference>
<dbReference type="Proteomes" id="UP000464954">
    <property type="component" value="Chromosome"/>
</dbReference>
<keyword evidence="2" id="KW-1185">Reference proteome</keyword>
<accession>A0A6P1MCA8</accession>
<evidence type="ECO:0000313" key="2">
    <source>
        <dbReference type="Proteomes" id="UP000464954"/>
    </source>
</evidence>
<organism evidence="1 2">
    <name type="scientific">Tichowtungia aerotolerans</name>
    <dbReference type="NCBI Taxonomy" id="2697043"/>
    <lineage>
        <taxon>Bacteria</taxon>
        <taxon>Pseudomonadati</taxon>
        <taxon>Kiritimatiellota</taxon>
        <taxon>Tichowtungiia</taxon>
        <taxon>Tichowtungiales</taxon>
        <taxon>Tichowtungiaceae</taxon>
        <taxon>Tichowtungia</taxon>
    </lineage>
</organism>
<dbReference type="RefSeq" id="WP_160627309.1">
    <property type="nucleotide sequence ID" value="NZ_CP047593.1"/>
</dbReference>
<gene>
    <name evidence="1" type="ORF">GT409_04385</name>
</gene>
<proteinExistence type="predicted"/>
<sequence>MKKIIGIILLIPSLFFAESIHNERLMFMADSDRNMLSVKDSGTGREWIARFDSCAGTSGSDGWQHITKPEYRLFNLKDVEKAGSSLLKLTVEDSGSGQQYFLDAALDGNTLSFELYTDDPALPLTCVGLPPLFSTRLDDGHLVFCDRSSGVLKGQSDMKGYADWILSTYANTSCLDMPWLGVVDLANGDGLMILFETPHCSAMHLKKTPDGIWPQPLWQGSMGTMAFRRRISYHFSDGGGYVALAGMYRDHQKEQGRLKTLAQKAAGRPDVMRLAGSPPIWGDGDVFEFLHDARNLGVTRATFCNAERGGRGRADLEKLNEMGYLTLRYDSYSDILEGETWFQRDNIQKTARVVRPGGGLVKGWRTLEGLQYYSRSSAYALNAAQTYSKALIEDVGFNAHFIDVMCAMDVAEDYHPEHTFDRFQDMRNKLEVLKYYTGKGLVLGTEHGNDWAVDEVDYTEGSLSGALWWTAGDNKNGWNPGHLRSPKSLDDFSPLYLKYGVSPKNRIPLWQLVYHDCSDSTWYWGDSPGWFYELAPEISAQKDLTAMLYGASSLFWRDDFRGYGWPKNQKRFMESYYLTAKFHEAVFGHQMVSHEFVTADRLVQKTKFDNGAEVWVNYGETPVDIRVKGQTRMLAPMGFYAHASGTEQGRLIEGGAAVTFIKTDGFYWCRSDQRRASDALSVDGKIVLFRLDKTRWNLLFRPAQPQGRIDLDAVRAFIGQENITLSSLSGEWEVGDVVELDAGGPAVLDGGNYAVKLAESN</sequence>
<evidence type="ECO:0000313" key="1">
    <source>
        <dbReference type="EMBL" id="QHI68715.1"/>
    </source>
</evidence>
<protein>
    <submittedName>
        <fullName evidence="1">Uncharacterized protein</fullName>
    </submittedName>
</protein>
<reference evidence="1 2" key="1">
    <citation type="submission" date="2020-01" db="EMBL/GenBank/DDBJ databases">
        <title>Ponticoccus aerotolerans gen. nov., sp. nov., an anaerobic bacterium and proposal of Ponticoccusceae fam. nov., Ponticoccusles ord. nov. and Ponticoccuse classis nov. in the phylum Kiritimatiellaeota.</title>
        <authorList>
            <person name="Zhou L.Y."/>
            <person name="Du Z.J."/>
        </authorList>
    </citation>
    <scope>NUCLEOTIDE SEQUENCE [LARGE SCALE GENOMIC DNA]</scope>
    <source>
        <strain evidence="1 2">S-5007</strain>
    </source>
</reference>
<dbReference type="AlphaFoldDB" id="A0A6P1MCA8"/>